<dbReference type="EMBL" id="UIDG01000012">
    <property type="protein sequence ID" value="SUS03681.1"/>
    <property type="molecule type" value="Genomic_DNA"/>
</dbReference>
<organism evidence="1">
    <name type="scientific">metagenome</name>
    <dbReference type="NCBI Taxonomy" id="256318"/>
    <lineage>
        <taxon>unclassified sequences</taxon>
        <taxon>metagenomes</taxon>
    </lineage>
</organism>
<gene>
    <name evidence="1" type="ORF">DF3PB_1090001</name>
</gene>
<evidence type="ECO:0000313" key="1">
    <source>
        <dbReference type="EMBL" id="SUS03681.1"/>
    </source>
</evidence>
<reference evidence="1" key="1">
    <citation type="submission" date="2018-07" db="EMBL/GenBank/DDBJ databases">
        <authorList>
            <person name="Quirk P.G."/>
            <person name="Krulwich T.A."/>
        </authorList>
    </citation>
    <scope>NUCLEOTIDE SEQUENCE</scope>
</reference>
<name>A0A380T8U5_9ZZZZ</name>
<protein>
    <submittedName>
        <fullName evidence="1">Uncharacterized protein</fullName>
    </submittedName>
</protein>
<proteinExistence type="predicted"/>
<accession>A0A380T8U5</accession>
<dbReference type="AlphaFoldDB" id="A0A380T8U5"/>
<sequence>MQLWAWSNLTPWLGPKTDLEIIHRIESSVALAGRTLILRG</sequence>